<keyword evidence="4" id="KW-1185">Reference proteome</keyword>
<evidence type="ECO:0000256" key="1">
    <source>
        <dbReference type="SAM" id="MobiDB-lite"/>
    </source>
</evidence>
<comment type="caution">
    <text evidence="3">The sequence shown here is derived from an EMBL/GenBank/DDBJ whole genome shotgun (WGS) entry which is preliminary data.</text>
</comment>
<dbReference type="OrthoDB" id="10050890at2759"/>
<sequence>MLGQNGPQRLTPPFPGQMRTVKWNFKGPLLEQSDEEITILPDRSHGTNLSRENRAKNIERCQVKLYYLRLSHDAAAEDALQLITDVWNLKLPKLLIEVTGGSDDFHLHPKLCRQFRKSIVKVAATTGAWILTGGTHTGVMKYVGEALRDHARRSRNKIVAIGIAPWGIVENRDTLVDEVGTATANKVKSYRVTSSVDSDGSPLDPNHTHFILVDNGTVNKYGVEFNFRSRLEKLISEQPLFPGSDQTVPIVCLVLEGGIDTIKVVLQNVSQNPPIPIVVVEGSGRAADLIAYALSNTSTNGQLVRLRERERERGGDVEREVETVRGGESES</sequence>
<name>A0A2G8LMS1_STIJA</name>
<dbReference type="InterPro" id="IPR050927">
    <property type="entry name" value="TRPM"/>
</dbReference>
<dbReference type="Proteomes" id="UP000230750">
    <property type="component" value="Unassembled WGS sequence"/>
</dbReference>
<keyword evidence="3" id="KW-0675">Receptor</keyword>
<evidence type="ECO:0000259" key="2">
    <source>
        <dbReference type="Pfam" id="PF18139"/>
    </source>
</evidence>
<accession>A0A2G8LMS1</accession>
<dbReference type="EMBL" id="MRZV01000029">
    <property type="protein sequence ID" value="PIK61557.1"/>
    <property type="molecule type" value="Genomic_DNA"/>
</dbReference>
<dbReference type="GO" id="GO:0005261">
    <property type="term" value="F:monoatomic cation channel activity"/>
    <property type="evidence" value="ECO:0007669"/>
    <property type="project" value="TreeGrafter"/>
</dbReference>
<dbReference type="PANTHER" id="PTHR13800">
    <property type="entry name" value="TRANSIENT RECEPTOR POTENTIAL CATION CHANNEL, SUBFAMILY M, MEMBER 6"/>
    <property type="match status" value="1"/>
</dbReference>
<evidence type="ECO:0000313" key="4">
    <source>
        <dbReference type="Proteomes" id="UP000230750"/>
    </source>
</evidence>
<dbReference type="GO" id="GO:0005886">
    <property type="term" value="C:plasma membrane"/>
    <property type="evidence" value="ECO:0007669"/>
    <property type="project" value="TreeGrafter"/>
</dbReference>
<proteinExistence type="predicted"/>
<dbReference type="GO" id="GO:0030001">
    <property type="term" value="P:metal ion transport"/>
    <property type="evidence" value="ECO:0007669"/>
    <property type="project" value="TreeGrafter"/>
</dbReference>
<dbReference type="Pfam" id="PF18139">
    <property type="entry name" value="LSDAT_euk"/>
    <property type="match status" value="1"/>
</dbReference>
<dbReference type="AlphaFoldDB" id="A0A2G8LMS1"/>
<dbReference type="STRING" id="307972.A0A2G8LMS1"/>
<dbReference type="PANTHER" id="PTHR13800:SF1">
    <property type="entry name" value="TRANSIENT RECEPTOR POTENTIAL CATION CHANNEL TRPM"/>
    <property type="match status" value="1"/>
</dbReference>
<feature type="region of interest" description="Disordered" evidence="1">
    <location>
        <begin position="310"/>
        <end position="331"/>
    </location>
</feature>
<gene>
    <name evidence="3" type="ORF">BSL78_01482</name>
</gene>
<feature type="domain" description="TRPM SLOG" evidence="2">
    <location>
        <begin position="67"/>
        <end position="303"/>
    </location>
</feature>
<evidence type="ECO:0000313" key="3">
    <source>
        <dbReference type="EMBL" id="PIK61557.1"/>
    </source>
</evidence>
<organism evidence="3 4">
    <name type="scientific">Stichopus japonicus</name>
    <name type="common">Sea cucumber</name>
    <dbReference type="NCBI Taxonomy" id="307972"/>
    <lineage>
        <taxon>Eukaryota</taxon>
        <taxon>Metazoa</taxon>
        <taxon>Echinodermata</taxon>
        <taxon>Eleutherozoa</taxon>
        <taxon>Echinozoa</taxon>
        <taxon>Holothuroidea</taxon>
        <taxon>Aspidochirotacea</taxon>
        <taxon>Aspidochirotida</taxon>
        <taxon>Stichopodidae</taxon>
        <taxon>Apostichopus</taxon>
    </lineage>
</organism>
<protein>
    <submittedName>
        <fullName evidence="3">Putative transient receptor potential cation channel subfamily M member 6</fullName>
    </submittedName>
</protein>
<reference evidence="3 4" key="1">
    <citation type="journal article" date="2017" name="PLoS Biol.">
        <title>The sea cucumber genome provides insights into morphological evolution and visceral regeneration.</title>
        <authorList>
            <person name="Zhang X."/>
            <person name="Sun L."/>
            <person name="Yuan J."/>
            <person name="Sun Y."/>
            <person name="Gao Y."/>
            <person name="Zhang L."/>
            <person name="Li S."/>
            <person name="Dai H."/>
            <person name="Hamel J.F."/>
            <person name="Liu C."/>
            <person name="Yu Y."/>
            <person name="Liu S."/>
            <person name="Lin W."/>
            <person name="Guo K."/>
            <person name="Jin S."/>
            <person name="Xu P."/>
            <person name="Storey K.B."/>
            <person name="Huan P."/>
            <person name="Zhang T."/>
            <person name="Zhou Y."/>
            <person name="Zhang J."/>
            <person name="Lin C."/>
            <person name="Li X."/>
            <person name="Xing L."/>
            <person name="Huo D."/>
            <person name="Sun M."/>
            <person name="Wang L."/>
            <person name="Mercier A."/>
            <person name="Li F."/>
            <person name="Yang H."/>
            <person name="Xiang J."/>
        </authorList>
    </citation>
    <scope>NUCLEOTIDE SEQUENCE [LARGE SCALE GENOMIC DNA]</scope>
    <source>
        <strain evidence="3">Shaxun</strain>
        <tissue evidence="3">Muscle</tissue>
    </source>
</reference>
<dbReference type="InterPro" id="IPR041491">
    <property type="entry name" value="TRPM_SLOG"/>
</dbReference>